<accession>A0A1Y2APA4</accession>
<dbReference type="AlphaFoldDB" id="A0A1Y2APA4"/>
<name>A0A1Y2APA4_9FUNG</name>
<comment type="caution">
    <text evidence="1">The sequence shown here is derived from an EMBL/GenBank/DDBJ whole genome shotgun (WGS) entry which is preliminary data.</text>
</comment>
<organism evidence="1 2">
    <name type="scientific">Neocallimastix californiae</name>
    <dbReference type="NCBI Taxonomy" id="1754190"/>
    <lineage>
        <taxon>Eukaryota</taxon>
        <taxon>Fungi</taxon>
        <taxon>Fungi incertae sedis</taxon>
        <taxon>Chytridiomycota</taxon>
        <taxon>Chytridiomycota incertae sedis</taxon>
        <taxon>Neocallimastigomycetes</taxon>
        <taxon>Neocallimastigales</taxon>
        <taxon>Neocallimastigaceae</taxon>
        <taxon>Neocallimastix</taxon>
    </lineage>
</organism>
<keyword evidence="2" id="KW-1185">Reference proteome</keyword>
<evidence type="ECO:0000313" key="2">
    <source>
        <dbReference type="Proteomes" id="UP000193920"/>
    </source>
</evidence>
<evidence type="ECO:0000313" key="1">
    <source>
        <dbReference type="EMBL" id="ORY24326.1"/>
    </source>
</evidence>
<protein>
    <submittedName>
        <fullName evidence="1">Uncharacterized protein</fullName>
    </submittedName>
</protein>
<reference evidence="1 2" key="1">
    <citation type="submission" date="2016-08" db="EMBL/GenBank/DDBJ databases">
        <title>A Parts List for Fungal Cellulosomes Revealed by Comparative Genomics.</title>
        <authorList>
            <consortium name="DOE Joint Genome Institute"/>
            <person name="Haitjema C.H."/>
            <person name="Gilmore S.P."/>
            <person name="Henske J.K."/>
            <person name="Solomon K.V."/>
            <person name="De Groot R."/>
            <person name="Kuo A."/>
            <person name="Mondo S.J."/>
            <person name="Salamov A.A."/>
            <person name="Labutti K."/>
            <person name="Zhao Z."/>
            <person name="Chiniquy J."/>
            <person name="Barry K."/>
            <person name="Brewer H.M."/>
            <person name="Purvine S.O."/>
            <person name="Wright A.T."/>
            <person name="Boxma B."/>
            <person name="Van Alen T."/>
            <person name="Hackstein J.H."/>
            <person name="Baker S.E."/>
            <person name="Grigoriev I.V."/>
            <person name="O'Malley M.A."/>
        </authorList>
    </citation>
    <scope>NUCLEOTIDE SEQUENCE [LARGE SCALE GENOMIC DNA]</scope>
    <source>
        <strain evidence="1 2">G1</strain>
    </source>
</reference>
<dbReference type="Proteomes" id="UP000193920">
    <property type="component" value="Unassembled WGS sequence"/>
</dbReference>
<proteinExistence type="predicted"/>
<sequence length="65" mass="7792">MAFIDHMLDCDEHSLMNKYFANHAKRHSISQGHSINDLHINNRKQYNDHDFEKRLSQILETTYFA</sequence>
<gene>
    <name evidence="1" type="ORF">LY90DRAFT_706590</name>
</gene>
<dbReference type="EMBL" id="MCOG01000223">
    <property type="protein sequence ID" value="ORY24326.1"/>
    <property type="molecule type" value="Genomic_DNA"/>
</dbReference>